<dbReference type="Pfam" id="PF00347">
    <property type="entry name" value="Ribosomal_L6"/>
    <property type="match status" value="2"/>
</dbReference>
<dbReference type="GO" id="GO:0003735">
    <property type="term" value="F:structural constituent of ribosome"/>
    <property type="evidence" value="ECO:0007669"/>
    <property type="project" value="InterPro"/>
</dbReference>
<dbReference type="GO" id="GO:0002181">
    <property type="term" value="P:cytoplasmic translation"/>
    <property type="evidence" value="ECO:0007669"/>
    <property type="project" value="TreeGrafter"/>
</dbReference>
<dbReference type="Proteomes" id="UP000238479">
    <property type="component" value="Chromosome 3"/>
</dbReference>
<keyword evidence="6" id="KW-1185">Reference proteome</keyword>
<evidence type="ECO:0000256" key="2">
    <source>
        <dbReference type="ARBA" id="ARBA00022980"/>
    </source>
</evidence>
<proteinExistence type="inferred from homology"/>
<accession>A0A2P6R8Z1</accession>
<evidence type="ECO:0000256" key="1">
    <source>
        <dbReference type="ARBA" id="ARBA00009356"/>
    </source>
</evidence>
<dbReference type="EMBL" id="PDCK01000041">
    <property type="protein sequence ID" value="PRQ42890.1"/>
    <property type="molecule type" value="Genomic_DNA"/>
</dbReference>
<dbReference type="FunFam" id="3.90.930.12:FF:000003">
    <property type="entry name" value="60S ribosomal protein L9"/>
    <property type="match status" value="1"/>
</dbReference>
<dbReference type="InterPro" id="IPR002359">
    <property type="entry name" value="Ribosomal_uL6_CS2"/>
</dbReference>
<comment type="similarity">
    <text evidence="1">Belongs to the universal ribosomal protein uL6 family.</text>
</comment>
<dbReference type="Gramene" id="PRQ42890">
    <property type="protein sequence ID" value="PRQ42890"/>
    <property type="gene ID" value="RchiOBHm_Chr3g0462551"/>
</dbReference>
<name>A0A2P6R8Z1_ROSCH</name>
<dbReference type="OMA" id="HINQKCH"/>
<dbReference type="Gene3D" id="3.90.930.12">
    <property type="entry name" value="Ribosomal protein L6, alpha-beta domain"/>
    <property type="match status" value="2"/>
</dbReference>
<protein>
    <submittedName>
        <fullName evidence="5">Putative ribosomal protein L6</fullName>
    </submittedName>
</protein>
<dbReference type="PANTHER" id="PTHR11655">
    <property type="entry name" value="60S/50S RIBOSOMAL PROTEIN L6/L9"/>
    <property type="match status" value="1"/>
</dbReference>
<dbReference type="InterPro" id="IPR000702">
    <property type="entry name" value="Ribosomal_uL6-like"/>
</dbReference>
<gene>
    <name evidence="5" type="ORF">RchiOBHm_Chr3g0462551</name>
</gene>
<reference evidence="5 6" key="1">
    <citation type="journal article" date="2018" name="Nat. Genet.">
        <title>The Rosa genome provides new insights in the design of modern roses.</title>
        <authorList>
            <person name="Bendahmane M."/>
        </authorList>
    </citation>
    <scope>NUCLEOTIDE SEQUENCE [LARGE SCALE GENOMIC DNA]</scope>
    <source>
        <strain evidence="6">cv. Old Blush</strain>
    </source>
</reference>
<evidence type="ECO:0000313" key="5">
    <source>
        <dbReference type="EMBL" id="PRQ42890.1"/>
    </source>
</evidence>
<organism evidence="5 6">
    <name type="scientific">Rosa chinensis</name>
    <name type="common">China rose</name>
    <dbReference type="NCBI Taxonomy" id="74649"/>
    <lineage>
        <taxon>Eukaryota</taxon>
        <taxon>Viridiplantae</taxon>
        <taxon>Streptophyta</taxon>
        <taxon>Embryophyta</taxon>
        <taxon>Tracheophyta</taxon>
        <taxon>Spermatophyta</taxon>
        <taxon>Magnoliopsida</taxon>
        <taxon>eudicotyledons</taxon>
        <taxon>Gunneridae</taxon>
        <taxon>Pentapetalae</taxon>
        <taxon>rosids</taxon>
        <taxon>fabids</taxon>
        <taxon>Rosales</taxon>
        <taxon>Rosaceae</taxon>
        <taxon>Rosoideae</taxon>
        <taxon>Rosoideae incertae sedis</taxon>
        <taxon>Rosa</taxon>
    </lineage>
</organism>
<comment type="caution">
    <text evidence="5">The sequence shown here is derived from an EMBL/GenBank/DDBJ whole genome shotgun (WGS) entry which is preliminary data.</text>
</comment>
<dbReference type="PANTHER" id="PTHR11655:SF42">
    <property type="entry name" value="LARGE RIBOSOMAL SUBUNIT PROTEIN UL6 ALPHA-BETA DOMAIN-CONTAINING PROTEIN"/>
    <property type="match status" value="1"/>
</dbReference>
<keyword evidence="3" id="KW-0687">Ribonucleoprotein</keyword>
<evidence type="ECO:0000259" key="4">
    <source>
        <dbReference type="Pfam" id="PF00347"/>
    </source>
</evidence>
<feature type="domain" description="Large ribosomal subunit protein uL6 alpha-beta" evidence="4">
    <location>
        <begin position="12"/>
        <end position="90"/>
    </location>
</feature>
<dbReference type="InterPro" id="IPR020040">
    <property type="entry name" value="Ribosomal_uL6_a/b-dom"/>
</dbReference>
<feature type="domain" description="Large ribosomal subunit protein uL6 alpha-beta" evidence="4">
    <location>
        <begin position="115"/>
        <end position="181"/>
    </location>
</feature>
<dbReference type="InterPro" id="IPR036789">
    <property type="entry name" value="Ribosomal_uL6-like_a/b-dom_sf"/>
</dbReference>
<dbReference type="SUPFAM" id="SSF56053">
    <property type="entry name" value="Ribosomal protein L6"/>
    <property type="match status" value="2"/>
</dbReference>
<dbReference type="FunFam" id="3.90.930.12:FF:000004">
    <property type="entry name" value="60S ribosomal protein L9"/>
    <property type="match status" value="1"/>
</dbReference>
<evidence type="ECO:0000256" key="3">
    <source>
        <dbReference type="ARBA" id="ARBA00023274"/>
    </source>
</evidence>
<evidence type="ECO:0000313" key="6">
    <source>
        <dbReference type="Proteomes" id="UP000238479"/>
    </source>
</evidence>
<dbReference type="AlphaFoldDB" id="A0A2P6R8Z1"/>
<dbReference type="PROSITE" id="PS00700">
    <property type="entry name" value="RIBOSOMAL_L6_2"/>
    <property type="match status" value="1"/>
</dbReference>
<keyword evidence="2 5" id="KW-0689">Ribosomal protein</keyword>
<dbReference type="GO" id="GO:0022625">
    <property type="term" value="C:cytosolic large ribosomal subunit"/>
    <property type="evidence" value="ECO:0007669"/>
    <property type="project" value="TreeGrafter"/>
</dbReference>
<dbReference type="STRING" id="74649.A0A2P6R8Z1"/>
<dbReference type="GO" id="GO:0019843">
    <property type="term" value="F:rRNA binding"/>
    <property type="evidence" value="ECO:0007669"/>
    <property type="project" value="InterPro"/>
</dbReference>
<sequence length="241" mass="27518">MKTILASESMDIPDGVTIKVKAKVIEVEGPRGKLTRNFKHLNLDFELVTDESTGKKKLKIEAWFGTRKTRAAIRTALSHVSNLIIGVTKGYRYKMRFVYAHFPINASIPSSSNAIEIRNFLGVKKVRKVQMLEGVTISRSEKVKDEMVLDGNDIELVSRSAALINQKCHVKNKDIRKFLDGIYVSERSTITTGDEGTRIDRLVQYREIVEILLLIWVCVIKDFVRFVELQLGFVKLELFSW</sequence>